<comment type="caution">
    <text evidence="5">The sequence shown here is derived from an EMBL/GenBank/DDBJ whole genome shotgun (WGS) entry which is preliminary data.</text>
</comment>
<proteinExistence type="predicted"/>
<dbReference type="STRING" id="1685378.AVO44_18565"/>
<evidence type="ECO:0000256" key="3">
    <source>
        <dbReference type="ARBA" id="ARBA00023163"/>
    </source>
</evidence>
<name>A0A0X3TN58_9RHOB</name>
<dbReference type="AlphaFoldDB" id="A0A0X3TN58"/>
<evidence type="ECO:0000256" key="2">
    <source>
        <dbReference type="ARBA" id="ARBA00023125"/>
    </source>
</evidence>
<evidence type="ECO:0000259" key="4">
    <source>
        <dbReference type="PROSITE" id="PS50995"/>
    </source>
</evidence>
<dbReference type="SUPFAM" id="SSF46785">
    <property type="entry name" value="Winged helix' DNA-binding domain"/>
    <property type="match status" value="1"/>
</dbReference>
<reference evidence="6" key="1">
    <citation type="submission" date="2015-12" db="EMBL/GenBank/DDBJ databases">
        <authorList>
            <person name="Zhang G."/>
            <person name="Stingl U."/>
        </authorList>
    </citation>
    <scope>NUCLEOTIDE SEQUENCE [LARGE SCALE GENOMIC DNA]</scope>
    <source>
        <strain evidence="6">ZGT108</strain>
    </source>
</reference>
<dbReference type="InterPro" id="IPR036388">
    <property type="entry name" value="WH-like_DNA-bd_sf"/>
</dbReference>
<dbReference type="SMART" id="SM00347">
    <property type="entry name" value="HTH_MARR"/>
    <property type="match status" value="1"/>
</dbReference>
<dbReference type="PROSITE" id="PS50995">
    <property type="entry name" value="HTH_MARR_2"/>
    <property type="match status" value="1"/>
</dbReference>
<feature type="domain" description="HTH marR-type" evidence="4">
    <location>
        <begin position="17"/>
        <end position="149"/>
    </location>
</feature>
<dbReference type="PROSITE" id="PS01117">
    <property type="entry name" value="HTH_MARR_1"/>
    <property type="match status" value="1"/>
</dbReference>
<evidence type="ECO:0000313" key="5">
    <source>
        <dbReference type="EMBL" id="KUJ77207.1"/>
    </source>
</evidence>
<keyword evidence="2" id="KW-0238">DNA-binding</keyword>
<dbReference type="InterPro" id="IPR023187">
    <property type="entry name" value="Tscrpt_reg_MarR-type_CS"/>
</dbReference>
<accession>A0A0X3TN58</accession>
<dbReference type="PANTHER" id="PTHR42756:SF1">
    <property type="entry name" value="TRANSCRIPTIONAL REPRESSOR OF EMRAB OPERON"/>
    <property type="match status" value="1"/>
</dbReference>
<dbReference type="Pfam" id="PF01047">
    <property type="entry name" value="MarR"/>
    <property type="match status" value="1"/>
</dbReference>
<dbReference type="PANTHER" id="PTHR42756">
    <property type="entry name" value="TRANSCRIPTIONAL REGULATOR, MARR"/>
    <property type="match status" value="1"/>
</dbReference>
<dbReference type="GO" id="GO:0045892">
    <property type="term" value="P:negative regulation of DNA-templated transcription"/>
    <property type="evidence" value="ECO:0007669"/>
    <property type="project" value="InterPro"/>
</dbReference>
<keyword evidence="3" id="KW-0804">Transcription</keyword>
<dbReference type="NCBIfam" id="TIGR02337">
    <property type="entry name" value="HpaR"/>
    <property type="match status" value="1"/>
</dbReference>
<dbReference type="InterPro" id="IPR036390">
    <property type="entry name" value="WH_DNA-bd_sf"/>
</dbReference>
<dbReference type="InterPro" id="IPR000835">
    <property type="entry name" value="HTH_MarR-typ"/>
</dbReference>
<dbReference type="Gene3D" id="1.10.10.10">
    <property type="entry name" value="Winged helix-like DNA-binding domain superfamily/Winged helix DNA-binding domain"/>
    <property type="match status" value="1"/>
</dbReference>
<dbReference type="GO" id="GO:0003700">
    <property type="term" value="F:DNA-binding transcription factor activity"/>
    <property type="evidence" value="ECO:0007669"/>
    <property type="project" value="InterPro"/>
</dbReference>
<dbReference type="InterPro" id="IPR012712">
    <property type="entry name" value="HpaR/FarR"/>
</dbReference>
<keyword evidence="1" id="KW-0805">Transcription regulation</keyword>
<dbReference type="EMBL" id="LQBP01000012">
    <property type="protein sequence ID" value="KUJ77207.1"/>
    <property type="molecule type" value="Genomic_DNA"/>
</dbReference>
<organism evidence="5 6">
    <name type="scientific">Ruegeria profundi</name>
    <dbReference type="NCBI Taxonomy" id="1685378"/>
    <lineage>
        <taxon>Bacteria</taxon>
        <taxon>Pseudomonadati</taxon>
        <taxon>Pseudomonadota</taxon>
        <taxon>Alphaproteobacteria</taxon>
        <taxon>Rhodobacterales</taxon>
        <taxon>Roseobacteraceae</taxon>
        <taxon>Ruegeria</taxon>
    </lineage>
</organism>
<evidence type="ECO:0000256" key="1">
    <source>
        <dbReference type="ARBA" id="ARBA00023015"/>
    </source>
</evidence>
<sequence>MQDTPKPQLNSLLPPTSQSLPVSLTRAREAVMAPIRKMLQKAGITEQQWRVLRVLSESGKMETGTLANRAALMSPSLSRIVHSMENAGLVSREADPNDRRRQHIAITGAGQAIINDHMTEASDIAAYYRDILGEKDHDTLVTLLQKLTLRLNEEDHDA</sequence>
<gene>
    <name evidence="5" type="ORF">AVO44_18565</name>
</gene>
<evidence type="ECO:0000313" key="6">
    <source>
        <dbReference type="Proteomes" id="UP000053690"/>
    </source>
</evidence>
<dbReference type="Proteomes" id="UP000053690">
    <property type="component" value="Unassembled WGS sequence"/>
</dbReference>
<protein>
    <recommendedName>
        <fullName evidence="4">HTH marR-type domain-containing protein</fullName>
    </recommendedName>
</protein>
<keyword evidence="6" id="KW-1185">Reference proteome</keyword>
<dbReference type="GO" id="GO:0003677">
    <property type="term" value="F:DNA binding"/>
    <property type="evidence" value="ECO:0007669"/>
    <property type="project" value="UniProtKB-KW"/>
</dbReference>